<dbReference type="Pfam" id="PF08378">
    <property type="entry name" value="NERD"/>
    <property type="match status" value="1"/>
</dbReference>
<feature type="domain" description="NERD" evidence="2">
    <location>
        <begin position="65"/>
        <end position="176"/>
    </location>
</feature>
<dbReference type="OrthoDB" id="5793358at2"/>
<keyword evidence="1" id="KW-0812">Transmembrane</keyword>
<evidence type="ECO:0000313" key="4">
    <source>
        <dbReference type="Proteomes" id="UP000326464"/>
    </source>
</evidence>
<proteinExistence type="predicted"/>
<sequence>MSSAEPMEHPGLMTGKTVGLLMRREPGQSVMEEVLALQSGRPTRGRLQRFFGASPLGASAWPWYQGALGERAVGRRLASLGPDWRVLHAVPVGEKNSDIDHVVIGPTGVYTLNTKHHAGQTIWTAKGTFMVNGVRQPHVRNAEHEATRAAKLLAAAVCHQVTVDAAIVVVGARRLTVREKHSSVTVLTSDQLLRWLTRRPVVLTADHVAILAAAAAQPSTWRRTPLELQSPADVVAQFSALQRLVHQARRRRIGWLLAVPAAVLATVAGVLPPF</sequence>
<keyword evidence="4" id="KW-1185">Reference proteome</keyword>
<dbReference type="RefSeq" id="WP_152815357.1">
    <property type="nucleotide sequence ID" value="NZ_VJXX01000003.1"/>
</dbReference>
<dbReference type="PROSITE" id="PS50965">
    <property type="entry name" value="NERD"/>
    <property type="match status" value="1"/>
</dbReference>
<evidence type="ECO:0000256" key="1">
    <source>
        <dbReference type="SAM" id="Phobius"/>
    </source>
</evidence>
<name>A0A7X1NQU0_9MICC</name>
<organism evidence="3 4">
    <name type="scientific">Arthrobacter bussei</name>
    <dbReference type="NCBI Taxonomy" id="2594179"/>
    <lineage>
        <taxon>Bacteria</taxon>
        <taxon>Bacillati</taxon>
        <taxon>Actinomycetota</taxon>
        <taxon>Actinomycetes</taxon>
        <taxon>Micrococcales</taxon>
        <taxon>Micrococcaceae</taxon>
        <taxon>Arthrobacter</taxon>
    </lineage>
</organism>
<keyword evidence="1" id="KW-1133">Transmembrane helix</keyword>
<dbReference type="EMBL" id="VJXX01000003">
    <property type="protein sequence ID" value="MPY11208.1"/>
    <property type="molecule type" value="Genomic_DNA"/>
</dbReference>
<dbReference type="Proteomes" id="UP000326464">
    <property type="component" value="Unassembled WGS sequence"/>
</dbReference>
<protein>
    <submittedName>
        <fullName evidence="3">NERD domain-containing protein</fullName>
    </submittedName>
</protein>
<evidence type="ECO:0000313" key="3">
    <source>
        <dbReference type="EMBL" id="MPY11208.1"/>
    </source>
</evidence>
<keyword evidence="1" id="KW-0472">Membrane</keyword>
<evidence type="ECO:0000259" key="2">
    <source>
        <dbReference type="PROSITE" id="PS50965"/>
    </source>
</evidence>
<accession>A0A7X1NQU0</accession>
<dbReference type="InterPro" id="IPR011528">
    <property type="entry name" value="NERD"/>
</dbReference>
<dbReference type="AlphaFoldDB" id="A0A7X1NQU0"/>
<reference evidence="4" key="1">
    <citation type="submission" date="2019-07" db="EMBL/GenBank/DDBJ databases">
        <title>Arthrobacter KR32 sp. nov., isolated from mountain cheese made of cows milk.</title>
        <authorList>
            <person name="Flegler A."/>
        </authorList>
    </citation>
    <scope>NUCLEOTIDE SEQUENCE [LARGE SCALE GENOMIC DNA]</scope>
    <source>
        <strain evidence="4">KR32</strain>
    </source>
</reference>
<gene>
    <name evidence="3" type="ORF">FNH21_10855</name>
</gene>
<comment type="caution">
    <text evidence="3">The sequence shown here is derived from an EMBL/GenBank/DDBJ whole genome shotgun (WGS) entry which is preliminary data.</text>
</comment>
<feature type="transmembrane region" description="Helical" evidence="1">
    <location>
        <begin position="253"/>
        <end position="271"/>
    </location>
</feature>